<evidence type="ECO:0000256" key="3">
    <source>
        <dbReference type="ARBA" id="ARBA00022821"/>
    </source>
</evidence>
<evidence type="ECO:0000256" key="4">
    <source>
        <dbReference type="ARBA" id="ARBA00023157"/>
    </source>
</evidence>
<organism evidence="7 8">
    <name type="scientific">Gossypium darwinii</name>
    <name type="common">Darwin's cotton</name>
    <name type="synonym">Gossypium barbadense var. darwinii</name>
    <dbReference type="NCBI Taxonomy" id="34276"/>
    <lineage>
        <taxon>Eukaryota</taxon>
        <taxon>Viridiplantae</taxon>
        <taxon>Streptophyta</taxon>
        <taxon>Embryophyta</taxon>
        <taxon>Tracheophyta</taxon>
        <taxon>Spermatophyta</taxon>
        <taxon>Magnoliopsida</taxon>
        <taxon>eudicotyledons</taxon>
        <taxon>Gunneridae</taxon>
        <taxon>Pentapetalae</taxon>
        <taxon>rosids</taxon>
        <taxon>malvids</taxon>
        <taxon>Malvales</taxon>
        <taxon>Malvaceae</taxon>
        <taxon>Malvoideae</taxon>
        <taxon>Gossypium</taxon>
    </lineage>
</organism>
<dbReference type="EMBL" id="CM017688">
    <property type="protein sequence ID" value="TYH29854.1"/>
    <property type="molecule type" value="Genomic_DNA"/>
</dbReference>
<keyword evidence="3" id="KW-0611">Plant defense</keyword>
<keyword evidence="4" id="KW-1015">Disulfide bond</keyword>
<evidence type="ECO:0000256" key="1">
    <source>
        <dbReference type="ARBA" id="ARBA00022529"/>
    </source>
</evidence>
<protein>
    <recommendedName>
        <fullName evidence="6">Knottins-like domain-containing protein</fullName>
    </recommendedName>
</protein>
<proteinExistence type="predicted"/>
<evidence type="ECO:0000256" key="5">
    <source>
        <dbReference type="SAM" id="SignalP"/>
    </source>
</evidence>
<dbReference type="SUPFAM" id="SSF57095">
    <property type="entry name" value="Scorpion toxin-like"/>
    <property type="match status" value="1"/>
</dbReference>
<dbReference type="GO" id="GO:0031640">
    <property type="term" value="P:killing of cells of another organism"/>
    <property type="evidence" value="ECO:0007669"/>
    <property type="project" value="UniProtKB-KW"/>
</dbReference>
<dbReference type="InterPro" id="IPR003614">
    <property type="entry name" value="Knottins"/>
</dbReference>
<sequence>MEGPSRSISALVLLMLVLLTIEIETMAEEEHRIYESKSSEYRGVCLLDANCDNICKAEPILTGGHCHGFFHNCYCTKPC</sequence>
<keyword evidence="8" id="KW-1185">Reference proteome</keyword>
<keyword evidence="5" id="KW-0732">Signal</keyword>
<evidence type="ECO:0000256" key="2">
    <source>
        <dbReference type="ARBA" id="ARBA00022577"/>
    </source>
</evidence>
<gene>
    <name evidence="7" type="ORF">ES288_A01G045800v1</name>
</gene>
<dbReference type="Proteomes" id="UP000323506">
    <property type="component" value="Chromosome A01"/>
</dbReference>
<dbReference type="Gene3D" id="3.30.30.10">
    <property type="entry name" value="Knottin, scorpion toxin-like"/>
    <property type="match status" value="1"/>
</dbReference>
<feature type="chain" id="PRO_5023092047" description="Knottins-like domain-containing protein" evidence="5">
    <location>
        <begin position="28"/>
        <end position="79"/>
    </location>
</feature>
<dbReference type="GO" id="GO:0050832">
    <property type="term" value="P:defense response to fungus"/>
    <property type="evidence" value="ECO:0007669"/>
    <property type="project" value="UniProtKB-KW"/>
</dbReference>
<evidence type="ECO:0000313" key="8">
    <source>
        <dbReference type="Proteomes" id="UP000323506"/>
    </source>
</evidence>
<dbReference type="SMART" id="SM00505">
    <property type="entry name" value="Knot1"/>
    <property type="match status" value="1"/>
</dbReference>
<dbReference type="InterPro" id="IPR036574">
    <property type="entry name" value="Scorpion_toxin-like_sf"/>
</dbReference>
<dbReference type="CDD" id="cd00107">
    <property type="entry name" value="Knot1"/>
    <property type="match status" value="1"/>
</dbReference>
<keyword evidence="1" id="KW-0929">Antimicrobial</keyword>
<accession>A0A5D2HHY9</accession>
<feature type="domain" description="Knottins-like" evidence="6">
    <location>
        <begin position="33"/>
        <end position="79"/>
    </location>
</feature>
<feature type="signal peptide" evidence="5">
    <location>
        <begin position="1"/>
        <end position="27"/>
    </location>
</feature>
<evidence type="ECO:0000259" key="6">
    <source>
        <dbReference type="SMART" id="SM00505"/>
    </source>
</evidence>
<name>A0A5D2HHY9_GOSDA</name>
<reference evidence="7 8" key="1">
    <citation type="submission" date="2019-06" db="EMBL/GenBank/DDBJ databases">
        <title>WGS assembly of Gossypium darwinii.</title>
        <authorList>
            <person name="Chen Z.J."/>
            <person name="Sreedasyam A."/>
            <person name="Ando A."/>
            <person name="Song Q."/>
            <person name="De L."/>
            <person name="Hulse-Kemp A."/>
            <person name="Ding M."/>
            <person name="Ye W."/>
            <person name="Kirkbride R."/>
            <person name="Jenkins J."/>
            <person name="Plott C."/>
            <person name="Lovell J."/>
            <person name="Lin Y.-M."/>
            <person name="Vaughn R."/>
            <person name="Liu B."/>
            <person name="Li W."/>
            <person name="Simpson S."/>
            <person name="Scheffler B."/>
            <person name="Saski C."/>
            <person name="Grover C."/>
            <person name="Hu G."/>
            <person name="Conover J."/>
            <person name="Carlson J."/>
            <person name="Shu S."/>
            <person name="Boston L."/>
            <person name="Williams M."/>
            <person name="Peterson D."/>
            <person name="Mcgee K."/>
            <person name="Jones D."/>
            <person name="Wendel J."/>
            <person name="Stelly D."/>
            <person name="Grimwood J."/>
            <person name="Schmutz J."/>
        </authorList>
    </citation>
    <scope>NUCLEOTIDE SEQUENCE [LARGE SCALE GENOMIC DNA]</scope>
    <source>
        <strain evidence="7">1808015.09</strain>
    </source>
</reference>
<evidence type="ECO:0000313" key="7">
    <source>
        <dbReference type="EMBL" id="TYH29854.1"/>
    </source>
</evidence>
<dbReference type="AlphaFoldDB" id="A0A5D2HHY9"/>
<dbReference type="Pfam" id="PF00304">
    <property type="entry name" value="Gamma-thionin"/>
    <property type="match status" value="1"/>
</dbReference>
<dbReference type="PANTHER" id="PTHR33147:SF39">
    <property type="entry name" value="DRO1 PROTEIN-RELATED"/>
    <property type="match status" value="1"/>
</dbReference>
<dbReference type="PANTHER" id="PTHR33147">
    <property type="entry name" value="DEFENSIN-LIKE PROTEIN 1"/>
    <property type="match status" value="1"/>
</dbReference>
<keyword evidence="2" id="KW-0295">Fungicide</keyword>